<comment type="caution">
    <text evidence="2">The sequence shown here is derived from an EMBL/GenBank/DDBJ whole genome shotgun (WGS) entry which is preliminary data.</text>
</comment>
<dbReference type="GO" id="GO:0005615">
    <property type="term" value="C:extracellular space"/>
    <property type="evidence" value="ECO:0007669"/>
    <property type="project" value="TreeGrafter"/>
</dbReference>
<dbReference type="InterPro" id="IPR018887">
    <property type="entry name" value="MYDGF"/>
</dbReference>
<evidence type="ECO:0000313" key="3">
    <source>
        <dbReference type="Proteomes" id="UP000242188"/>
    </source>
</evidence>
<dbReference type="Proteomes" id="UP000242188">
    <property type="component" value="Unassembled WGS sequence"/>
</dbReference>
<dbReference type="EMBL" id="NEDP02003748">
    <property type="protein sequence ID" value="OWF47921.1"/>
    <property type="molecule type" value="Genomic_DNA"/>
</dbReference>
<feature type="signal peptide" evidence="1">
    <location>
        <begin position="1"/>
        <end position="16"/>
    </location>
</feature>
<proteinExistence type="predicted"/>
<dbReference type="PANTHER" id="PTHR31230:SF1">
    <property type="entry name" value="MYELOID-DERIVED GROWTH FACTOR"/>
    <property type="match status" value="1"/>
</dbReference>
<organism evidence="2 3">
    <name type="scientific">Mizuhopecten yessoensis</name>
    <name type="common">Japanese scallop</name>
    <name type="synonym">Patinopecten yessoensis</name>
    <dbReference type="NCBI Taxonomy" id="6573"/>
    <lineage>
        <taxon>Eukaryota</taxon>
        <taxon>Metazoa</taxon>
        <taxon>Spiralia</taxon>
        <taxon>Lophotrochozoa</taxon>
        <taxon>Mollusca</taxon>
        <taxon>Bivalvia</taxon>
        <taxon>Autobranchia</taxon>
        <taxon>Pteriomorphia</taxon>
        <taxon>Pectinida</taxon>
        <taxon>Pectinoidea</taxon>
        <taxon>Pectinidae</taxon>
        <taxon>Mizuhopecten</taxon>
    </lineage>
</organism>
<keyword evidence="3" id="KW-1185">Reference proteome</keyword>
<keyword evidence="1" id="KW-0732">Signal</keyword>
<feature type="chain" id="PRO_5012894263" evidence="1">
    <location>
        <begin position="17"/>
        <end position="165"/>
    </location>
</feature>
<reference evidence="2 3" key="1">
    <citation type="journal article" date="2017" name="Nat. Ecol. Evol.">
        <title>Scallop genome provides insights into evolution of bilaterian karyotype and development.</title>
        <authorList>
            <person name="Wang S."/>
            <person name="Zhang J."/>
            <person name="Jiao W."/>
            <person name="Li J."/>
            <person name="Xun X."/>
            <person name="Sun Y."/>
            <person name="Guo X."/>
            <person name="Huan P."/>
            <person name="Dong B."/>
            <person name="Zhang L."/>
            <person name="Hu X."/>
            <person name="Sun X."/>
            <person name="Wang J."/>
            <person name="Zhao C."/>
            <person name="Wang Y."/>
            <person name="Wang D."/>
            <person name="Huang X."/>
            <person name="Wang R."/>
            <person name="Lv J."/>
            <person name="Li Y."/>
            <person name="Zhang Z."/>
            <person name="Liu B."/>
            <person name="Lu W."/>
            <person name="Hui Y."/>
            <person name="Liang J."/>
            <person name="Zhou Z."/>
            <person name="Hou R."/>
            <person name="Li X."/>
            <person name="Liu Y."/>
            <person name="Li H."/>
            <person name="Ning X."/>
            <person name="Lin Y."/>
            <person name="Zhao L."/>
            <person name="Xing Q."/>
            <person name="Dou J."/>
            <person name="Li Y."/>
            <person name="Mao J."/>
            <person name="Guo H."/>
            <person name="Dou H."/>
            <person name="Li T."/>
            <person name="Mu C."/>
            <person name="Jiang W."/>
            <person name="Fu Q."/>
            <person name="Fu X."/>
            <person name="Miao Y."/>
            <person name="Liu J."/>
            <person name="Yu Q."/>
            <person name="Li R."/>
            <person name="Liao H."/>
            <person name="Li X."/>
            <person name="Kong Y."/>
            <person name="Jiang Z."/>
            <person name="Chourrout D."/>
            <person name="Li R."/>
            <person name="Bao Z."/>
        </authorList>
    </citation>
    <scope>NUCLEOTIDE SEQUENCE [LARGE SCALE GENOMIC DNA]</scope>
    <source>
        <strain evidence="2 3">PY_sf001</strain>
    </source>
</reference>
<accession>A0A210QH15</accession>
<sequence length="165" mass="18839">MKCLICLLIIVSSVFCDDGELMASRQFNIKPDPSVKSTEIVWNDIKCTFAYQAMGGTNEDWEIGILQPAKQTEHQVTCMVNRAGGRTTYLNFQSFSFKIEGATYAMAQPFDSKNEPLPHTEFVELPKKNMVKQSKKFENSIGRVILWAKMEQEEELGKMEQKEDL</sequence>
<evidence type="ECO:0000313" key="2">
    <source>
        <dbReference type="EMBL" id="OWF47921.1"/>
    </source>
</evidence>
<dbReference type="PANTHER" id="PTHR31230">
    <property type="entry name" value="MYELOID-DERIVED GROWTH FACTOR MYDGF"/>
    <property type="match status" value="1"/>
</dbReference>
<evidence type="ECO:0000256" key="1">
    <source>
        <dbReference type="SAM" id="SignalP"/>
    </source>
</evidence>
<protein>
    <submittedName>
        <fullName evidence="2">UPF0556 protein</fullName>
    </submittedName>
</protein>
<dbReference type="AlphaFoldDB" id="A0A210QH15"/>
<name>A0A210QH15_MIZYE</name>
<dbReference type="STRING" id="6573.A0A210QH15"/>
<dbReference type="OrthoDB" id="10061830at2759"/>
<dbReference type="Pfam" id="PF10572">
    <property type="entry name" value="UPF0556"/>
    <property type="match status" value="1"/>
</dbReference>
<gene>
    <name evidence="2" type="ORF">KP79_PYT15561</name>
</gene>